<dbReference type="Gene3D" id="1.10.720.140">
    <property type="match status" value="1"/>
</dbReference>
<gene>
    <name evidence="4" type="ORF">AAE3_LOCUS12223</name>
</gene>
<dbReference type="Pfam" id="PF13920">
    <property type="entry name" value="zf-C3HC4_3"/>
    <property type="match status" value="1"/>
</dbReference>
<dbReference type="PROSITE" id="PS50089">
    <property type="entry name" value="ZF_RING_2"/>
    <property type="match status" value="1"/>
</dbReference>
<protein>
    <recommendedName>
        <fullName evidence="3">RING-type domain-containing protein</fullName>
    </recommendedName>
</protein>
<sequence length="532" mass="58756">MIFARSRRCNHCGYAYCHSCSDYQALMPRTGNETGYDAMNVCAYCIEYLTITAAGRTALKALSLSKLRNYINAYGIKTDRVVEKDDLIDAILNARAANGCLGHANETYYRRFSVPNRAAGGRTRGLFSRPGQSSSTLPQPPPRPATAPRPEFARPDLAPDDPPPTHAYSNPPYVPRNPPPRPPPQQQYHPPPHPPPQQQYNPPPQAQYYNPPPAGYPPGGPHGYYGTPQNSYPQYQQHYNPQYPPPPPPPHSRPQPPPPNANTRPQPPPRPTSASGRPTQASSSYMQPPSPPPRPRATSSTYSRPSAPQPPPAASRPPPTLDSLLQMSPEEIRALSIGNLKAILFTNHVNAGQILEKGDLVSKVLVLVEDEKAERERARRAEELEEMERVQRDQERQEEARQERERRERSESEAQENATSSASASANDSSGEVRPQEDGRDDDHMPAQEPPPAPPSSPPKPAVVPPLPRSHAERTGLCVVCQDEEANIAIVDCGHMSMCRGCSDLIMASSRECPLCRTRIVTEARLLRIFKT</sequence>
<comment type="caution">
    <text evidence="4">The sequence shown here is derived from an EMBL/GenBank/DDBJ whole genome shotgun (WGS) entry which is preliminary data.</text>
</comment>
<evidence type="ECO:0000259" key="3">
    <source>
        <dbReference type="PROSITE" id="PS50089"/>
    </source>
</evidence>
<dbReference type="SMART" id="SM00184">
    <property type="entry name" value="RING"/>
    <property type="match status" value="1"/>
</dbReference>
<evidence type="ECO:0000256" key="1">
    <source>
        <dbReference type="PROSITE-ProRule" id="PRU00175"/>
    </source>
</evidence>
<dbReference type="InterPro" id="IPR051728">
    <property type="entry name" value="RING-FYVE_E3_ubiquitin-ligase"/>
</dbReference>
<evidence type="ECO:0000313" key="5">
    <source>
        <dbReference type="Proteomes" id="UP000467700"/>
    </source>
</evidence>
<feature type="compositionally biased region" description="Low complexity" evidence="2">
    <location>
        <begin position="272"/>
        <end position="287"/>
    </location>
</feature>
<dbReference type="InterPro" id="IPR001841">
    <property type="entry name" value="Znf_RING"/>
</dbReference>
<dbReference type="Proteomes" id="UP000467700">
    <property type="component" value="Unassembled WGS sequence"/>
</dbReference>
<keyword evidence="1" id="KW-0862">Zinc</keyword>
<accession>A0A8S0XZQ9</accession>
<evidence type="ECO:0000256" key="2">
    <source>
        <dbReference type="SAM" id="MobiDB-lite"/>
    </source>
</evidence>
<feature type="compositionally biased region" description="Low complexity" evidence="2">
    <location>
        <begin position="296"/>
        <end position="306"/>
    </location>
</feature>
<keyword evidence="1" id="KW-0863">Zinc-finger</keyword>
<dbReference type="InterPro" id="IPR011011">
    <property type="entry name" value="Znf_FYVE_PHD"/>
</dbReference>
<dbReference type="Gene3D" id="3.30.40.10">
    <property type="entry name" value="Zinc/RING finger domain, C3HC4 (zinc finger)"/>
    <property type="match status" value="1"/>
</dbReference>
<dbReference type="AlphaFoldDB" id="A0A8S0XZQ9"/>
<keyword evidence="5" id="KW-1185">Reference proteome</keyword>
<keyword evidence="1" id="KW-0479">Metal-binding</keyword>
<evidence type="ECO:0000313" key="4">
    <source>
        <dbReference type="EMBL" id="CAA7269961.1"/>
    </source>
</evidence>
<name>A0A8S0XZQ9_CYCAE</name>
<dbReference type="SUPFAM" id="SSF57850">
    <property type="entry name" value="RING/U-box"/>
    <property type="match status" value="1"/>
</dbReference>
<feature type="compositionally biased region" description="Basic and acidic residues" evidence="2">
    <location>
        <begin position="372"/>
        <end position="412"/>
    </location>
</feature>
<feature type="compositionally biased region" description="Basic and acidic residues" evidence="2">
    <location>
        <begin position="434"/>
        <end position="446"/>
    </location>
</feature>
<feature type="compositionally biased region" description="Low complexity" evidence="2">
    <location>
        <begin position="224"/>
        <end position="241"/>
    </location>
</feature>
<feature type="compositionally biased region" description="Low complexity" evidence="2">
    <location>
        <begin position="415"/>
        <end position="430"/>
    </location>
</feature>
<dbReference type="PANTHER" id="PTHR14879:SF5">
    <property type="entry name" value="RING-TYPE DOMAIN-CONTAINING PROTEIN"/>
    <property type="match status" value="1"/>
</dbReference>
<feature type="region of interest" description="Disordered" evidence="2">
    <location>
        <begin position="119"/>
        <end position="327"/>
    </location>
</feature>
<organism evidence="4 5">
    <name type="scientific">Cyclocybe aegerita</name>
    <name type="common">Black poplar mushroom</name>
    <name type="synonym">Agrocybe aegerita</name>
    <dbReference type="NCBI Taxonomy" id="1973307"/>
    <lineage>
        <taxon>Eukaryota</taxon>
        <taxon>Fungi</taxon>
        <taxon>Dikarya</taxon>
        <taxon>Basidiomycota</taxon>
        <taxon>Agaricomycotina</taxon>
        <taxon>Agaricomycetes</taxon>
        <taxon>Agaricomycetidae</taxon>
        <taxon>Agaricales</taxon>
        <taxon>Agaricineae</taxon>
        <taxon>Bolbitiaceae</taxon>
        <taxon>Cyclocybe</taxon>
    </lineage>
</organism>
<feature type="domain" description="RING-type" evidence="3">
    <location>
        <begin position="478"/>
        <end position="517"/>
    </location>
</feature>
<dbReference type="SUPFAM" id="SSF57903">
    <property type="entry name" value="FYVE/PHD zinc finger"/>
    <property type="match status" value="1"/>
</dbReference>
<feature type="compositionally biased region" description="Pro residues" evidence="2">
    <location>
        <begin position="448"/>
        <end position="468"/>
    </location>
</feature>
<dbReference type="PANTHER" id="PTHR14879">
    <property type="entry name" value="CASPASE REGULATOR, RING FINGER DOMAIN-CONTAINING"/>
    <property type="match status" value="1"/>
</dbReference>
<feature type="region of interest" description="Disordered" evidence="2">
    <location>
        <begin position="372"/>
        <end position="469"/>
    </location>
</feature>
<dbReference type="PRINTS" id="PR01217">
    <property type="entry name" value="PRICHEXTENSN"/>
</dbReference>
<feature type="compositionally biased region" description="Pro residues" evidence="2">
    <location>
        <begin position="138"/>
        <end position="147"/>
    </location>
</feature>
<dbReference type="InterPro" id="IPR013083">
    <property type="entry name" value="Znf_RING/FYVE/PHD"/>
</dbReference>
<reference evidence="4 5" key="1">
    <citation type="submission" date="2020-01" db="EMBL/GenBank/DDBJ databases">
        <authorList>
            <person name="Gupta K D."/>
        </authorList>
    </citation>
    <scope>NUCLEOTIDE SEQUENCE [LARGE SCALE GENOMIC DNA]</scope>
</reference>
<feature type="compositionally biased region" description="Pro residues" evidence="2">
    <location>
        <begin position="307"/>
        <end position="320"/>
    </location>
</feature>
<dbReference type="EMBL" id="CACVBS010000083">
    <property type="protein sequence ID" value="CAA7269961.1"/>
    <property type="molecule type" value="Genomic_DNA"/>
</dbReference>
<dbReference type="OrthoDB" id="3045089at2759"/>
<dbReference type="GO" id="GO:0008270">
    <property type="term" value="F:zinc ion binding"/>
    <property type="evidence" value="ECO:0007669"/>
    <property type="project" value="UniProtKB-KW"/>
</dbReference>
<feature type="compositionally biased region" description="Pro residues" evidence="2">
    <location>
        <begin position="172"/>
        <end position="220"/>
    </location>
</feature>
<feature type="compositionally biased region" description="Pro residues" evidence="2">
    <location>
        <begin position="242"/>
        <end position="271"/>
    </location>
</feature>
<proteinExistence type="predicted"/>